<evidence type="ECO:0000259" key="3">
    <source>
        <dbReference type="Pfam" id="PF10241"/>
    </source>
</evidence>
<evidence type="ECO:0000256" key="2">
    <source>
        <dbReference type="SAM" id="MobiDB-lite"/>
    </source>
</evidence>
<dbReference type="InterPro" id="IPR019371">
    <property type="entry name" value="KxDL_dom"/>
</dbReference>
<proteinExistence type="inferred from homology"/>
<evidence type="ECO:0000313" key="4">
    <source>
        <dbReference type="EMBL" id="KAL0102942.1"/>
    </source>
</evidence>
<dbReference type="PANTHER" id="PTHR13511">
    <property type="entry name" value="KXDL MOTIF-CONTAINING PROTEIN 1"/>
    <property type="match status" value="1"/>
</dbReference>
<evidence type="ECO:0000313" key="5">
    <source>
        <dbReference type="Proteomes" id="UP001430953"/>
    </source>
</evidence>
<feature type="compositionally biased region" description="Polar residues" evidence="2">
    <location>
        <begin position="193"/>
        <end position="203"/>
    </location>
</feature>
<organism evidence="4 5">
    <name type="scientific">Cardiocondyla obscurior</name>
    <dbReference type="NCBI Taxonomy" id="286306"/>
    <lineage>
        <taxon>Eukaryota</taxon>
        <taxon>Metazoa</taxon>
        <taxon>Ecdysozoa</taxon>
        <taxon>Arthropoda</taxon>
        <taxon>Hexapoda</taxon>
        <taxon>Insecta</taxon>
        <taxon>Pterygota</taxon>
        <taxon>Neoptera</taxon>
        <taxon>Endopterygota</taxon>
        <taxon>Hymenoptera</taxon>
        <taxon>Apocrita</taxon>
        <taxon>Aculeata</taxon>
        <taxon>Formicoidea</taxon>
        <taxon>Formicidae</taxon>
        <taxon>Myrmicinae</taxon>
        <taxon>Cardiocondyla</taxon>
    </lineage>
</organism>
<comment type="caution">
    <text evidence="4">The sequence shown here is derived from an EMBL/GenBank/DDBJ whole genome shotgun (WGS) entry which is preliminary data.</text>
</comment>
<dbReference type="PANTHER" id="PTHR13511:SF0">
    <property type="entry name" value="KXDL MOTIF-CONTAINING PROTEIN 1"/>
    <property type="match status" value="1"/>
</dbReference>
<reference evidence="4 5" key="1">
    <citation type="submission" date="2023-03" db="EMBL/GenBank/DDBJ databases">
        <title>High recombination rates correlate with genetic variation in Cardiocondyla obscurior ants.</title>
        <authorList>
            <person name="Errbii M."/>
        </authorList>
    </citation>
    <scope>NUCLEOTIDE SEQUENCE [LARGE SCALE GENOMIC DNA]</scope>
    <source>
        <strain evidence="4">Alpha-2009</strain>
        <tissue evidence="4">Whole body</tissue>
    </source>
</reference>
<gene>
    <name evidence="4" type="ORF">PUN28_018325</name>
</gene>
<feature type="compositionally biased region" description="Low complexity" evidence="2">
    <location>
        <begin position="179"/>
        <end position="192"/>
    </location>
</feature>
<protein>
    <recommendedName>
        <fullName evidence="3">KxDL domain-containing protein</fullName>
    </recommendedName>
</protein>
<evidence type="ECO:0000256" key="1">
    <source>
        <dbReference type="ARBA" id="ARBA00005913"/>
    </source>
</evidence>
<dbReference type="InterPro" id="IPR039843">
    <property type="entry name" value="KXD1-like"/>
</dbReference>
<name>A0AAW2EMQ8_9HYME</name>
<comment type="similarity">
    <text evidence="1">Belongs to the KXD1 family.</text>
</comment>
<dbReference type="GO" id="GO:0099078">
    <property type="term" value="C:BORC complex"/>
    <property type="evidence" value="ECO:0007669"/>
    <property type="project" value="TreeGrafter"/>
</dbReference>
<dbReference type="EMBL" id="JADYXP020000022">
    <property type="protein sequence ID" value="KAL0102942.1"/>
    <property type="molecule type" value="Genomic_DNA"/>
</dbReference>
<dbReference type="AlphaFoldDB" id="A0AAW2EMQ8"/>
<sequence length="203" mass="22737">MAAAQSTPESDTGSFECFRNYTAPEVFVQGLAGIVDQQDVESMIRAQKQMLQRFEKTNEMLTNCNQLSVNRLKTAGTEFKKHTALLVEMKRDLDYIFKRIRLIKNKLSQQYPQAFNEAVRSSLAEEVIVEDVDCPVKPLEPEVVPLPSGPAHADQDPDSDVPVEEFQFAKLRKRRIKSNDSSSTESNNDQSNADTSSCTSDTG</sequence>
<dbReference type="GO" id="GO:0032418">
    <property type="term" value="P:lysosome localization"/>
    <property type="evidence" value="ECO:0007669"/>
    <property type="project" value="TreeGrafter"/>
</dbReference>
<dbReference type="Pfam" id="PF10241">
    <property type="entry name" value="KxDL"/>
    <property type="match status" value="1"/>
</dbReference>
<dbReference type="Proteomes" id="UP001430953">
    <property type="component" value="Unassembled WGS sequence"/>
</dbReference>
<keyword evidence="5" id="KW-1185">Reference proteome</keyword>
<feature type="region of interest" description="Disordered" evidence="2">
    <location>
        <begin position="140"/>
        <end position="203"/>
    </location>
</feature>
<feature type="domain" description="KxDL" evidence="3">
    <location>
        <begin position="31"/>
        <end position="115"/>
    </location>
</feature>
<accession>A0AAW2EMQ8</accession>